<proteinExistence type="predicted"/>
<accession>A0A7W3SYR2</accession>
<dbReference type="RefSeq" id="WP_182540371.1">
    <property type="nucleotide sequence ID" value="NZ_JACJIP010000060.1"/>
</dbReference>
<protein>
    <submittedName>
        <fullName evidence="1">Uncharacterized protein</fullName>
    </submittedName>
</protein>
<gene>
    <name evidence="1" type="ORF">FHR92_005160</name>
</gene>
<comment type="caution">
    <text evidence="1">The sequence shown here is derived from an EMBL/GenBank/DDBJ whole genome shotgun (WGS) entry which is preliminary data.</text>
</comment>
<dbReference type="EMBL" id="JACJIP010000060">
    <property type="protein sequence ID" value="MBA9088642.1"/>
    <property type="molecule type" value="Genomic_DNA"/>
</dbReference>
<evidence type="ECO:0000313" key="2">
    <source>
        <dbReference type="Proteomes" id="UP000567067"/>
    </source>
</evidence>
<dbReference type="AlphaFoldDB" id="A0A7W3SYR2"/>
<name>A0A7W3SYR2_9BACL</name>
<sequence>MGWLRMVVIEELGFKEEEIDAIMSRFLCSLDQDDWESIKFVDDNEEEGENFFKLPTGRMVYFPEELLYKDLLSQMD</sequence>
<reference evidence="1 2" key="1">
    <citation type="submission" date="2020-08" db="EMBL/GenBank/DDBJ databases">
        <title>Genomic Encyclopedia of Type Strains, Phase III (KMG-III): the genomes of soil and plant-associated and newly described type strains.</title>
        <authorList>
            <person name="Whitman W."/>
        </authorList>
    </citation>
    <scope>NUCLEOTIDE SEQUENCE [LARGE SCALE GENOMIC DNA]</scope>
    <source>
        <strain evidence="1 2">CECT 8693</strain>
    </source>
</reference>
<organism evidence="1 2">
    <name type="scientific">Fontibacillus solani</name>
    <dbReference type="NCBI Taxonomy" id="1572857"/>
    <lineage>
        <taxon>Bacteria</taxon>
        <taxon>Bacillati</taxon>
        <taxon>Bacillota</taxon>
        <taxon>Bacilli</taxon>
        <taxon>Bacillales</taxon>
        <taxon>Paenibacillaceae</taxon>
        <taxon>Fontibacillus</taxon>
    </lineage>
</organism>
<dbReference type="Proteomes" id="UP000567067">
    <property type="component" value="Unassembled WGS sequence"/>
</dbReference>
<keyword evidence="2" id="KW-1185">Reference proteome</keyword>
<evidence type="ECO:0000313" key="1">
    <source>
        <dbReference type="EMBL" id="MBA9088642.1"/>
    </source>
</evidence>